<feature type="transmembrane region" description="Helical" evidence="5">
    <location>
        <begin position="156"/>
        <end position="175"/>
    </location>
</feature>
<feature type="transmembrane region" description="Helical" evidence="5">
    <location>
        <begin position="35"/>
        <end position="58"/>
    </location>
</feature>
<feature type="transmembrane region" description="Helical" evidence="5">
    <location>
        <begin position="97"/>
        <end position="118"/>
    </location>
</feature>
<feature type="transmembrane region" description="Helical" evidence="5">
    <location>
        <begin position="6"/>
        <end position="23"/>
    </location>
</feature>
<feature type="transmembrane region" description="Helical" evidence="5">
    <location>
        <begin position="247"/>
        <end position="268"/>
    </location>
</feature>
<evidence type="ECO:0000256" key="5">
    <source>
        <dbReference type="SAM" id="Phobius"/>
    </source>
</evidence>
<dbReference type="RefSeq" id="WP_279528697.1">
    <property type="nucleotide sequence ID" value="NZ_CP122312.1"/>
</dbReference>
<feature type="transmembrane region" description="Helical" evidence="5">
    <location>
        <begin position="64"/>
        <end position="85"/>
    </location>
</feature>
<keyword evidence="3 5" id="KW-1133">Transmembrane helix</keyword>
<feature type="transmembrane region" description="Helical" evidence="5">
    <location>
        <begin position="124"/>
        <end position="144"/>
    </location>
</feature>
<evidence type="ECO:0000256" key="2">
    <source>
        <dbReference type="ARBA" id="ARBA00022692"/>
    </source>
</evidence>
<evidence type="ECO:0000259" key="6">
    <source>
        <dbReference type="Pfam" id="PF00892"/>
    </source>
</evidence>
<evidence type="ECO:0000256" key="3">
    <source>
        <dbReference type="ARBA" id="ARBA00022989"/>
    </source>
</evidence>
<dbReference type="InterPro" id="IPR037185">
    <property type="entry name" value="EmrE-like"/>
</dbReference>
<protein>
    <submittedName>
        <fullName evidence="7">EamA family transporter</fullName>
    </submittedName>
</protein>
<feature type="transmembrane region" description="Helical" evidence="5">
    <location>
        <begin position="280"/>
        <end position="297"/>
    </location>
</feature>
<dbReference type="PANTHER" id="PTHR32322:SF2">
    <property type="entry name" value="EAMA DOMAIN-CONTAINING PROTEIN"/>
    <property type="match status" value="1"/>
</dbReference>
<evidence type="ECO:0000313" key="8">
    <source>
        <dbReference type="Proteomes" id="UP001596447"/>
    </source>
</evidence>
<dbReference type="Proteomes" id="UP001596447">
    <property type="component" value="Unassembled WGS sequence"/>
</dbReference>
<feature type="domain" description="EamA" evidence="6">
    <location>
        <begin position="4"/>
        <end position="140"/>
    </location>
</feature>
<comment type="subcellular location">
    <subcellularLocation>
        <location evidence="1">Membrane</location>
        <topology evidence="1">Multi-pass membrane protein</topology>
    </subcellularLocation>
</comment>
<gene>
    <name evidence="7" type="ORF">ACFQJ9_04780</name>
</gene>
<feature type="transmembrane region" description="Helical" evidence="5">
    <location>
        <begin position="187"/>
        <end position="207"/>
    </location>
</feature>
<feature type="transmembrane region" description="Helical" evidence="5">
    <location>
        <begin position="219"/>
        <end position="241"/>
    </location>
</feature>
<sequence>MNLAGLALAVVGAFGWALQYVCLRLATDRKSGSVAAAMVVALATNVLVVVPAVAVWYYPDYGLTPLAVVAFAAAGAAGSVVARVAQFASTTTIGAARTAPVVSTTALFSAVFAVAFLGETLTPSHALGVVLVVVGIAVVSYDTARDGDEASLREAGAALALPLVSALALGVEPIFVKTGLAEGTPTFVGLAVMVTAAAVGYGSYVRLSRAVSLPSIRAAPFRWYVATGLGSTLALVGYFGALALLPVVVVVPLFQTAPLLVLLLSAAFLPRRLERVTPRLLAAAGVVVVGTTLVSLST</sequence>
<dbReference type="GO" id="GO:0016020">
    <property type="term" value="C:membrane"/>
    <property type="evidence" value="ECO:0007669"/>
    <property type="project" value="UniProtKB-SubCell"/>
</dbReference>
<keyword evidence="8" id="KW-1185">Reference proteome</keyword>
<keyword evidence="2 5" id="KW-0812">Transmembrane</keyword>
<dbReference type="InterPro" id="IPR050638">
    <property type="entry name" value="AA-Vitamin_Transporters"/>
</dbReference>
<dbReference type="Gene3D" id="1.10.3730.20">
    <property type="match status" value="1"/>
</dbReference>
<dbReference type="SUPFAM" id="SSF103481">
    <property type="entry name" value="Multidrug resistance efflux transporter EmrE"/>
    <property type="match status" value="2"/>
</dbReference>
<organism evidence="7 8">
    <name type="scientific">Halospeciosus flavus</name>
    <dbReference type="NCBI Taxonomy" id="3032283"/>
    <lineage>
        <taxon>Archaea</taxon>
        <taxon>Methanobacteriati</taxon>
        <taxon>Methanobacteriota</taxon>
        <taxon>Stenosarchaea group</taxon>
        <taxon>Halobacteria</taxon>
        <taxon>Halobacteriales</taxon>
        <taxon>Halobacteriaceae</taxon>
        <taxon>Halospeciosus</taxon>
    </lineage>
</organism>
<accession>A0ABD5Z0P8</accession>
<dbReference type="AlphaFoldDB" id="A0ABD5Z0P8"/>
<proteinExistence type="predicted"/>
<dbReference type="EMBL" id="JBHTAR010000011">
    <property type="protein sequence ID" value="MFC7198739.1"/>
    <property type="molecule type" value="Genomic_DNA"/>
</dbReference>
<dbReference type="Pfam" id="PF00892">
    <property type="entry name" value="EamA"/>
    <property type="match status" value="1"/>
</dbReference>
<comment type="caution">
    <text evidence="7">The sequence shown here is derived from an EMBL/GenBank/DDBJ whole genome shotgun (WGS) entry which is preliminary data.</text>
</comment>
<keyword evidence="4 5" id="KW-0472">Membrane</keyword>
<dbReference type="PANTHER" id="PTHR32322">
    <property type="entry name" value="INNER MEMBRANE TRANSPORTER"/>
    <property type="match status" value="1"/>
</dbReference>
<evidence type="ECO:0000313" key="7">
    <source>
        <dbReference type="EMBL" id="MFC7198739.1"/>
    </source>
</evidence>
<reference evidence="7 8" key="1">
    <citation type="journal article" date="2019" name="Int. J. Syst. Evol. Microbiol.">
        <title>The Global Catalogue of Microorganisms (GCM) 10K type strain sequencing project: providing services to taxonomists for standard genome sequencing and annotation.</title>
        <authorList>
            <consortium name="The Broad Institute Genomics Platform"/>
            <consortium name="The Broad Institute Genome Sequencing Center for Infectious Disease"/>
            <person name="Wu L."/>
            <person name="Ma J."/>
        </authorList>
    </citation>
    <scope>NUCLEOTIDE SEQUENCE [LARGE SCALE GENOMIC DNA]</scope>
    <source>
        <strain evidence="7 8">XZGYJ-43</strain>
    </source>
</reference>
<name>A0ABD5Z0P8_9EURY</name>
<evidence type="ECO:0000256" key="1">
    <source>
        <dbReference type="ARBA" id="ARBA00004141"/>
    </source>
</evidence>
<dbReference type="InterPro" id="IPR000620">
    <property type="entry name" value="EamA_dom"/>
</dbReference>
<evidence type="ECO:0000256" key="4">
    <source>
        <dbReference type="ARBA" id="ARBA00023136"/>
    </source>
</evidence>